<feature type="transmembrane region" description="Helical" evidence="2">
    <location>
        <begin position="181"/>
        <end position="206"/>
    </location>
</feature>
<dbReference type="Pfam" id="PF13828">
    <property type="entry name" value="DUF4190"/>
    <property type="match status" value="1"/>
</dbReference>
<keyword evidence="2" id="KW-0472">Membrane</keyword>
<proteinExistence type="predicted"/>
<dbReference type="InterPro" id="IPR025241">
    <property type="entry name" value="DUF4190"/>
</dbReference>
<gene>
    <name evidence="4" type="ORF">QFZ22_003285</name>
</gene>
<name>A0AAW8FE21_9ACTN</name>
<dbReference type="RefSeq" id="WP_306975788.1">
    <property type="nucleotide sequence ID" value="NZ_JAUSYQ010000002.1"/>
</dbReference>
<feature type="domain" description="DUF4190" evidence="3">
    <location>
        <begin position="126"/>
        <end position="193"/>
    </location>
</feature>
<feature type="transmembrane region" description="Helical" evidence="2">
    <location>
        <begin position="128"/>
        <end position="160"/>
    </location>
</feature>
<organism evidence="4 5">
    <name type="scientific">Streptomyces canus</name>
    <dbReference type="NCBI Taxonomy" id="58343"/>
    <lineage>
        <taxon>Bacteria</taxon>
        <taxon>Bacillati</taxon>
        <taxon>Actinomycetota</taxon>
        <taxon>Actinomycetes</taxon>
        <taxon>Kitasatosporales</taxon>
        <taxon>Streptomycetaceae</taxon>
        <taxon>Streptomyces</taxon>
        <taxon>Streptomyces aurantiacus group</taxon>
    </lineage>
</organism>
<feature type="region of interest" description="Disordered" evidence="1">
    <location>
        <begin position="1"/>
        <end position="98"/>
    </location>
</feature>
<feature type="compositionally biased region" description="Low complexity" evidence="1">
    <location>
        <begin position="60"/>
        <end position="71"/>
    </location>
</feature>
<dbReference type="EMBL" id="JAUSZV010000005">
    <property type="protein sequence ID" value="MDQ0907300.1"/>
    <property type="molecule type" value="Genomic_DNA"/>
</dbReference>
<evidence type="ECO:0000256" key="1">
    <source>
        <dbReference type="SAM" id="MobiDB-lite"/>
    </source>
</evidence>
<feature type="compositionally biased region" description="Pro residues" evidence="1">
    <location>
        <begin position="48"/>
        <end position="59"/>
    </location>
</feature>
<dbReference type="AlphaFoldDB" id="A0AAW8FE21"/>
<accession>A0AAW8FE21</accession>
<dbReference type="Proteomes" id="UP001234216">
    <property type="component" value="Unassembled WGS sequence"/>
</dbReference>
<protein>
    <recommendedName>
        <fullName evidence="3">DUF4190 domain-containing protein</fullName>
    </recommendedName>
</protein>
<comment type="caution">
    <text evidence="4">The sequence shown here is derived from an EMBL/GenBank/DDBJ whole genome shotgun (WGS) entry which is preliminary data.</text>
</comment>
<evidence type="ECO:0000259" key="3">
    <source>
        <dbReference type="Pfam" id="PF13828"/>
    </source>
</evidence>
<keyword evidence="2" id="KW-1133">Transmembrane helix</keyword>
<evidence type="ECO:0000313" key="4">
    <source>
        <dbReference type="EMBL" id="MDQ0907300.1"/>
    </source>
</evidence>
<evidence type="ECO:0000256" key="2">
    <source>
        <dbReference type="SAM" id="Phobius"/>
    </source>
</evidence>
<reference evidence="4" key="1">
    <citation type="submission" date="2023-07" db="EMBL/GenBank/DDBJ databases">
        <title>Comparative genomics of wheat-associated soil bacteria to identify genetic determinants of phenazine resistance.</title>
        <authorList>
            <person name="Mouncey N."/>
        </authorList>
    </citation>
    <scope>NUCLEOTIDE SEQUENCE</scope>
    <source>
        <strain evidence="4">V4I22</strain>
    </source>
</reference>
<keyword evidence="2" id="KW-0812">Transmembrane</keyword>
<evidence type="ECO:0000313" key="5">
    <source>
        <dbReference type="Proteomes" id="UP001234216"/>
    </source>
</evidence>
<feature type="compositionally biased region" description="Pro residues" evidence="1">
    <location>
        <begin position="78"/>
        <end position="94"/>
    </location>
</feature>
<sequence length="229" mass="22688">MTDGTQPNGDSRDPWAPPESGPSLEKSPSPPVHDQPTVTSVPNDGYGFPPPGAAGPAPTPGYGYPGPAQGVPVGGPGPGIPGGPASVPPPPVGPEGPGAPVGYGYPNYQQGYGGWPAPPMPPQNGMGVAAMVLGILSCALFCMYGILSLVLGVLAIVFGIKGRKRAERGEATNHGQAQAGFIMGIIGTILGVAVIVLLAIGITAAINSEDDSDYYDGSLAVVAAAASVA</sequence>